<dbReference type="Proteomes" id="UP000002385">
    <property type="component" value="Chromosome"/>
</dbReference>
<dbReference type="SUPFAM" id="SSF81301">
    <property type="entry name" value="Nucleotidyltransferase"/>
    <property type="match status" value="1"/>
</dbReference>
<reference evidence="2 3" key="2">
    <citation type="journal article" date="2012" name="J. Bacteriol.">
        <title>Complete genome sequences of six strains of the genus Methylobacterium.</title>
        <authorList>
            <person name="Marx C.J."/>
            <person name="Bringel F."/>
            <person name="Chistoserdova L."/>
            <person name="Moulin L."/>
            <person name="Farhan Ul Haque M."/>
            <person name="Fleischman D.E."/>
            <person name="Gruffaz C."/>
            <person name="Jourand P."/>
            <person name="Knief C."/>
            <person name="Lee M.C."/>
            <person name="Muller E.E."/>
            <person name="Nadalig T."/>
            <person name="Peyraud R."/>
            <person name="Roselli S."/>
            <person name="Russ L."/>
            <person name="Goodwin L.A."/>
            <person name="Ivanova N."/>
            <person name="Kyrpides N."/>
            <person name="Lajus A."/>
            <person name="Land M.L."/>
            <person name="Medigue C."/>
            <person name="Mikhailova N."/>
            <person name="Nolan M."/>
            <person name="Woyke T."/>
            <person name="Stolyar S."/>
            <person name="Vorholt J.A."/>
            <person name="Vuilleumier S."/>
        </authorList>
    </citation>
    <scope>NUCLEOTIDE SEQUENCE [LARGE SCALE GENOMIC DNA]</scope>
    <source>
        <strain evidence="3">CM4 / NCIMB 13688</strain>
    </source>
</reference>
<proteinExistence type="predicted"/>
<dbReference type="RefSeq" id="WP_015952836.1">
    <property type="nucleotide sequence ID" value="NC_011757.1"/>
</dbReference>
<sequence>MIGAGFLFRISMHREDRHGQPVRSPSQVDVRSGAEHGRLSIAVCGRRDGAGRARFCQADRWHYPIREVFLFGSRARGTHLAESDADLAVVLDGDHAERSRISGEMAEIAFDILMETGLLVQAVPLWESEWRYPERFPNPTLIASIRRDGVRL</sequence>
<reference evidence="3" key="1">
    <citation type="submission" date="2008-12" db="EMBL/GenBank/DDBJ databases">
        <title>Complete sequence of chromosome of Methylobacterium chloromethanicum CM4.</title>
        <authorList>
            <consortium name="US DOE Joint Genome Institute"/>
            <person name="Lucas S."/>
            <person name="Copeland A."/>
            <person name="Lapidus A."/>
            <person name="Glavina del Rio T."/>
            <person name="Dalin E."/>
            <person name="Tice H."/>
            <person name="Bruce D."/>
            <person name="Goodwin L."/>
            <person name="Pitluck S."/>
            <person name="Chertkov O."/>
            <person name="Brettin T."/>
            <person name="Detter J.C."/>
            <person name="Han C."/>
            <person name="Larimer F."/>
            <person name="Land M."/>
            <person name="Hauser L."/>
            <person name="Kyrpides N."/>
            <person name="Mikhailova N."/>
            <person name="Marx C."/>
            <person name="Richardson P."/>
        </authorList>
    </citation>
    <scope>NUCLEOTIDE SEQUENCE [LARGE SCALE GENOMIC DNA]</scope>
    <source>
        <strain evidence="3">CM4 / NCIMB 13688</strain>
    </source>
</reference>
<dbReference type="CDD" id="cd05403">
    <property type="entry name" value="NT_KNTase_like"/>
    <property type="match status" value="1"/>
</dbReference>
<dbReference type="AlphaFoldDB" id="B7KVM9"/>
<dbReference type="HOGENOM" id="CLU_1720174_0_0_5"/>
<dbReference type="Pfam" id="PF01909">
    <property type="entry name" value="NTP_transf_2"/>
    <property type="match status" value="1"/>
</dbReference>
<evidence type="ECO:0000313" key="3">
    <source>
        <dbReference type="Proteomes" id="UP000002385"/>
    </source>
</evidence>
<organism evidence="2 3">
    <name type="scientific">Methylorubrum extorquens (strain CM4 / NCIMB 13688)</name>
    <name type="common">Methylobacterium extorquens</name>
    <dbReference type="NCBI Taxonomy" id="440085"/>
    <lineage>
        <taxon>Bacteria</taxon>
        <taxon>Pseudomonadati</taxon>
        <taxon>Pseudomonadota</taxon>
        <taxon>Alphaproteobacteria</taxon>
        <taxon>Hyphomicrobiales</taxon>
        <taxon>Methylobacteriaceae</taxon>
        <taxon>Methylorubrum</taxon>
    </lineage>
</organism>
<dbReference type="Gene3D" id="3.30.460.10">
    <property type="entry name" value="Beta Polymerase, domain 2"/>
    <property type="match status" value="1"/>
</dbReference>
<protein>
    <submittedName>
        <fullName evidence="2">DNA polymerase beta domain protein region</fullName>
    </submittedName>
</protein>
<dbReference type="KEGG" id="mch:Mchl_5202"/>
<evidence type="ECO:0000313" key="2">
    <source>
        <dbReference type="EMBL" id="ACK85964.1"/>
    </source>
</evidence>
<name>B7KVM9_METC4</name>
<feature type="domain" description="Polymerase nucleotidyl transferase" evidence="1">
    <location>
        <begin position="61"/>
        <end position="122"/>
    </location>
</feature>
<dbReference type="InterPro" id="IPR043519">
    <property type="entry name" value="NT_sf"/>
</dbReference>
<dbReference type="GO" id="GO:0016779">
    <property type="term" value="F:nucleotidyltransferase activity"/>
    <property type="evidence" value="ECO:0007669"/>
    <property type="project" value="InterPro"/>
</dbReference>
<dbReference type="EMBL" id="CP001298">
    <property type="protein sequence ID" value="ACK85964.1"/>
    <property type="molecule type" value="Genomic_DNA"/>
</dbReference>
<dbReference type="InterPro" id="IPR002934">
    <property type="entry name" value="Polymerase_NTP_transf_dom"/>
</dbReference>
<gene>
    <name evidence="2" type="ordered locus">Mchl_5202</name>
</gene>
<accession>B7KVM9</accession>
<evidence type="ECO:0000259" key="1">
    <source>
        <dbReference type="Pfam" id="PF01909"/>
    </source>
</evidence>